<evidence type="ECO:0000259" key="10">
    <source>
        <dbReference type="PROSITE" id="PS50109"/>
    </source>
</evidence>
<dbReference type="InterPro" id="IPR005467">
    <property type="entry name" value="His_kinase_dom"/>
</dbReference>
<dbReference type="Pfam" id="PF02518">
    <property type="entry name" value="HATPase_c"/>
    <property type="match status" value="1"/>
</dbReference>
<dbReference type="PANTHER" id="PTHR43065:SF10">
    <property type="entry name" value="PEROXIDE STRESS-ACTIVATED HISTIDINE KINASE MAK3"/>
    <property type="match status" value="1"/>
</dbReference>
<keyword evidence="3" id="KW-0597">Phosphoprotein</keyword>
<dbReference type="SMART" id="SM00388">
    <property type="entry name" value="HisKA"/>
    <property type="match status" value="1"/>
</dbReference>
<evidence type="ECO:0000256" key="5">
    <source>
        <dbReference type="ARBA" id="ARBA00022741"/>
    </source>
</evidence>
<keyword evidence="4" id="KW-0808">Transferase</keyword>
<evidence type="ECO:0000256" key="1">
    <source>
        <dbReference type="ARBA" id="ARBA00000085"/>
    </source>
</evidence>
<dbReference type="PROSITE" id="PS50885">
    <property type="entry name" value="HAMP"/>
    <property type="match status" value="1"/>
</dbReference>
<dbReference type="SMART" id="SM00304">
    <property type="entry name" value="HAMP"/>
    <property type="match status" value="1"/>
</dbReference>
<sequence length="646" mass="72721">MKIRTQVFSWVFLATIVPLTTIALVATYYIESDYQRGVDAAVSASLDTLNSELKRTLELQVELADGLAKSNAVQDFLPSLKEADVGRFTSMFNVQRSRINHYFEGFQTILQGQFVMRLMDKFGNSYIKVSKNKRSRPAYEGISGVMFVEQEVDGLVFNNLLLKLPVNEVSTITLPHNAQQSSLMEILPFLDYVVPLYYDDELIGALSVTRFGERIDTILDHASRLYNAKLFITENNPDNTDRHGLMLYDDQQNIRFSQVRDGYKYLWDHFGDDLFNSIIDDEFGKITVQDQDEIIYYQEFYPYPTRLTNWVIGIRIPQQAMSDPFHKIRLMIWGIASISLLISLFLSDIGVRLIARPVRELASNLLSYSRGEHIQRVKINARIDEIRDLEVAFNTLADSLDKTSGERDEAQNMLLQSAKLASIGQMAAGIGHEINNPLNNILSYAKLLERQSDELSDSSKQDLKSLKEEAVRASEIIRGILNFARQVPPQYGSFEIEKWLSDTVNLVMQTAKTAGVNLTYRCEVDAVIEADRAQLQQALINLLINAVQTSDRDAEVVVNISYNKDDVIISVVDSGKGIGQDSLDLIFDPFYTTKPEGEGSGLGLSVSLGIIERHNGKLILKNNKNTGVTATMIIPIKHTQASDKNG</sequence>
<keyword evidence="9" id="KW-0812">Transmembrane</keyword>
<evidence type="ECO:0000256" key="4">
    <source>
        <dbReference type="ARBA" id="ARBA00022679"/>
    </source>
</evidence>
<dbReference type="Gene3D" id="1.10.287.130">
    <property type="match status" value="1"/>
</dbReference>
<evidence type="ECO:0000313" key="12">
    <source>
        <dbReference type="EMBL" id="VAW97681.1"/>
    </source>
</evidence>
<dbReference type="CDD" id="cd00082">
    <property type="entry name" value="HisKA"/>
    <property type="match status" value="1"/>
</dbReference>
<accession>A0A3B1A0W6</accession>
<dbReference type="Gene3D" id="6.10.340.10">
    <property type="match status" value="1"/>
</dbReference>
<keyword evidence="9" id="KW-1133">Transmembrane helix</keyword>
<feature type="domain" description="HAMP" evidence="11">
    <location>
        <begin position="352"/>
        <end position="405"/>
    </location>
</feature>
<dbReference type="InterPro" id="IPR003661">
    <property type="entry name" value="HisK_dim/P_dom"/>
</dbReference>
<dbReference type="Gene3D" id="3.30.565.10">
    <property type="entry name" value="Histidine kinase-like ATPase, C-terminal domain"/>
    <property type="match status" value="1"/>
</dbReference>
<reference evidence="12" key="1">
    <citation type="submission" date="2018-06" db="EMBL/GenBank/DDBJ databases">
        <authorList>
            <person name="Zhirakovskaya E."/>
        </authorList>
    </citation>
    <scope>NUCLEOTIDE SEQUENCE</scope>
</reference>
<dbReference type="Pfam" id="PF00672">
    <property type="entry name" value="HAMP"/>
    <property type="match status" value="1"/>
</dbReference>
<dbReference type="SUPFAM" id="SSF47384">
    <property type="entry name" value="Homodimeric domain of signal transducing histidine kinase"/>
    <property type="match status" value="1"/>
</dbReference>
<feature type="domain" description="Histidine kinase" evidence="10">
    <location>
        <begin position="429"/>
        <end position="638"/>
    </location>
</feature>
<evidence type="ECO:0000256" key="3">
    <source>
        <dbReference type="ARBA" id="ARBA00022553"/>
    </source>
</evidence>
<dbReference type="EMBL" id="UOFR01000052">
    <property type="protein sequence ID" value="VAW97681.1"/>
    <property type="molecule type" value="Genomic_DNA"/>
</dbReference>
<keyword evidence="9" id="KW-0472">Membrane</keyword>
<dbReference type="SUPFAM" id="SSF55874">
    <property type="entry name" value="ATPase domain of HSP90 chaperone/DNA topoisomerase II/histidine kinase"/>
    <property type="match status" value="1"/>
</dbReference>
<evidence type="ECO:0000256" key="7">
    <source>
        <dbReference type="ARBA" id="ARBA00022840"/>
    </source>
</evidence>
<feature type="transmembrane region" description="Helical" evidence="9">
    <location>
        <begin position="7"/>
        <end position="30"/>
    </location>
</feature>
<evidence type="ECO:0000256" key="9">
    <source>
        <dbReference type="SAM" id="Phobius"/>
    </source>
</evidence>
<dbReference type="PRINTS" id="PR00344">
    <property type="entry name" value="BCTRLSENSOR"/>
</dbReference>
<dbReference type="InterPro" id="IPR003660">
    <property type="entry name" value="HAMP_dom"/>
</dbReference>
<dbReference type="GO" id="GO:0005524">
    <property type="term" value="F:ATP binding"/>
    <property type="evidence" value="ECO:0007669"/>
    <property type="project" value="UniProtKB-KW"/>
</dbReference>
<dbReference type="InterPro" id="IPR036097">
    <property type="entry name" value="HisK_dim/P_sf"/>
</dbReference>
<evidence type="ECO:0000256" key="6">
    <source>
        <dbReference type="ARBA" id="ARBA00022777"/>
    </source>
</evidence>
<dbReference type="InterPro" id="IPR036890">
    <property type="entry name" value="HATPase_C_sf"/>
</dbReference>
<dbReference type="AlphaFoldDB" id="A0A3B1A0W6"/>
<dbReference type="GO" id="GO:0000155">
    <property type="term" value="F:phosphorelay sensor kinase activity"/>
    <property type="evidence" value="ECO:0007669"/>
    <property type="project" value="InterPro"/>
</dbReference>
<dbReference type="GO" id="GO:0016020">
    <property type="term" value="C:membrane"/>
    <property type="evidence" value="ECO:0007669"/>
    <property type="project" value="InterPro"/>
</dbReference>
<keyword evidence="7" id="KW-0067">ATP-binding</keyword>
<dbReference type="PANTHER" id="PTHR43065">
    <property type="entry name" value="SENSOR HISTIDINE KINASE"/>
    <property type="match status" value="1"/>
</dbReference>
<dbReference type="SMART" id="SM00387">
    <property type="entry name" value="HATPase_c"/>
    <property type="match status" value="1"/>
</dbReference>
<comment type="catalytic activity">
    <reaction evidence="1">
        <text>ATP + protein L-histidine = ADP + protein N-phospho-L-histidine.</text>
        <dbReference type="EC" id="2.7.13.3"/>
    </reaction>
</comment>
<keyword evidence="5" id="KW-0547">Nucleotide-binding</keyword>
<dbReference type="InterPro" id="IPR004358">
    <property type="entry name" value="Sig_transdc_His_kin-like_C"/>
</dbReference>
<protein>
    <recommendedName>
        <fullName evidence="2">histidine kinase</fullName>
        <ecNumber evidence="2">2.7.13.3</ecNumber>
    </recommendedName>
</protein>
<evidence type="ECO:0000259" key="11">
    <source>
        <dbReference type="PROSITE" id="PS50885"/>
    </source>
</evidence>
<dbReference type="PROSITE" id="PS50109">
    <property type="entry name" value="HIS_KIN"/>
    <property type="match status" value="1"/>
</dbReference>
<organism evidence="12">
    <name type="scientific">hydrothermal vent metagenome</name>
    <dbReference type="NCBI Taxonomy" id="652676"/>
    <lineage>
        <taxon>unclassified sequences</taxon>
        <taxon>metagenomes</taxon>
        <taxon>ecological metagenomes</taxon>
    </lineage>
</organism>
<dbReference type="CDD" id="cd06225">
    <property type="entry name" value="HAMP"/>
    <property type="match status" value="1"/>
</dbReference>
<name>A0A3B1A0W6_9ZZZZ</name>
<dbReference type="EC" id="2.7.13.3" evidence="2"/>
<dbReference type="InterPro" id="IPR003594">
    <property type="entry name" value="HATPase_dom"/>
</dbReference>
<keyword evidence="8" id="KW-0902">Two-component regulatory system</keyword>
<evidence type="ECO:0000256" key="8">
    <source>
        <dbReference type="ARBA" id="ARBA00023012"/>
    </source>
</evidence>
<dbReference type="Pfam" id="PF00512">
    <property type="entry name" value="HisKA"/>
    <property type="match status" value="1"/>
</dbReference>
<keyword evidence="6 12" id="KW-0418">Kinase</keyword>
<evidence type="ECO:0000256" key="2">
    <source>
        <dbReference type="ARBA" id="ARBA00012438"/>
    </source>
</evidence>
<gene>
    <name evidence="12" type="ORF">MNBD_GAMMA21-2179</name>
</gene>
<proteinExistence type="predicted"/>